<dbReference type="RefSeq" id="WP_191800478.1">
    <property type="nucleotide sequence ID" value="NZ_JACSQL010000005.1"/>
</dbReference>
<sequence length="111" mass="13400">MDNLIEELELITLNFISHIKEIDYEKSMVFVERRYTIIDSILAQLEHNKLTEINKKRLSLLLSYDEEILKKLENLKNEAWDWLQQRNKIKAQRSAYENPYSADSLLMDRRK</sequence>
<gene>
    <name evidence="1" type="ORF">H9647_12740</name>
</gene>
<protein>
    <recommendedName>
        <fullName evidence="3">Flagellar protein FliT</fullName>
    </recommendedName>
</protein>
<dbReference type="Proteomes" id="UP000608071">
    <property type="component" value="Unassembled WGS sequence"/>
</dbReference>
<name>A0ABR8SZL0_9BACL</name>
<evidence type="ECO:0008006" key="3">
    <source>
        <dbReference type="Google" id="ProtNLM"/>
    </source>
</evidence>
<reference evidence="1 2" key="1">
    <citation type="submission" date="2020-08" db="EMBL/GenBank/DDBJ databases">
        <title>A Genomic Blueprint of the Chicken Gut Microbiome.</title>
        <authorList>
            <person name="Gilroy R."/>
            <person name="Ravi A."/>
            <person name="Getino M."/>
            <person name="Pursley I."/>
            <person name="Horton D.L."/>
            <person name="Alikhan N.-F."/>
            <person name="Baker D."/>
            <person name="Gharbi K."/>
            <person name="Hall N."/>
            <person name="Watson M."/>
            <person name="Adriaenssens E.M."/>
            <person name="Foster-Nyarko E."/>
            <person name="Jarju S."/>
            <person name="Secka A."/>
            <person name="Antonio M."/>
            <person name="Oren A."/>
            <person name="Chaudhuri R."/>
            <person name="La Ragione R.M."/>
            <person name="Hildebrand F."/>
            <person name="Pallen M.J."/>
        </authorList>
    </citation>
    <scope>NUCLEOTIDE SEQUENCE [LARGE SCALE GENOMIC DNA]</scope>
    <source>
        <strain evidence="1 2">Sa2BVA9</strain>
    </source>
</reference>
<organism evidence="1 2">
    <name type="scientific">Paenibacillus gallinarum</name>
    <dbReference type="NCBI Taxonomy" id="2762232"/>
    <lineage>
        <taxon>Bacteria</taxon>
        <taxon>Bacillati</taxon>
        <taxon>Bacillota</taxon>
        <taxon>Bacilli</taxon>
        <taxon>Bacillales</taxon>
        <taxon>Paenibacillaceae</taxon>
        <taxon>Paenibacillus</taxon>
    </lineage>
</organism>
<keyword evidence="2" id="KW-1185">Reference proteome</keyword>
<evidence type="ECO:0000313" key="2">
    <source>
        <dbReference type="Proteomes" id="UP000608071"/>
    </source>
</evidence>
<accession>A0ABR8SZL0</accession>
<comment type="caution">
    <text evidence="1">The sequence shown here is derived from an EMBL/GenBank/DDBJ whole genome shotgun (WGS) entry which is preliminary data.</text>
</comment>
<proteinExistence type="predicted"/>
<dbReference type="EMBL" id="JACSQL010000005">
    <property type="protein sequence ID" value="MBD7968935.1"/>
    <property type="molecule type" value="Genomic_DNA"/>
</dbReference>
<evidence type="ECO:0000313" key="1">
    <source>
        <dbReference type="EMBL" id="MBD7968935.1"/>
    </source>
</evidence>